<feature type="binding site" evidence="9">
    <location>
        <position position="212"/>
    </location>
    <ligand>
        <name>1-deoxy-D-xylulose 5-phosphate</name>
        <dbReference type="ChEBI" id="CHEBI:57792"/>
    </ligand>
</feature>
<evidence type="ECO:0000256" key="2">
    <source>
        <dbReference type="ARBA" id="ARBA00006825"/>
    </source>
</evidence>
<comment type="caution">
    <text evidence="13">The sequence shown here is derived from an EMBL/GenBank/DDBJ whole genome shotgun (WGS) entry which is preliminary data.</text>
</comment>
<dbReference type="SUPFAM" id="SSF55347">
    <property type="entry name" value="Glyceraldehyde-3-phosphate dehydrogenase-like, C-terminal domain"/>
    <property type="match status" value="1"/>
</dbReference>
<feature type="binding site" evidence="9">
    <location>
        <position position="126"/>
    </location>
    <ligand>
        <name>NADPH</name>
        <dbReference type="ChEBI" id="CHEBI:57783"/>
    </ligand>
</feature>
<evidence type="ECO:0000259" key="11">
    <source>
        <dbReference type="Pfam" id="PF08436"/>
    </source>
</evidence>
<feature type="binding site" evidence="9">
    <location>
        <position position="124"/>
    </location>
    <ligand>
        <name>NADPH</name>
        <dbReference type="ChEBI" id="CHEBI:57783"/>
    </ligand>
</feature>
<feature type="binding site" evidence="9">
    <location>
        <position position="152"/>
    </location>
    <ligand>
        <name>1-deoxy-D-xylulose 5-phosphate</name>
        <dbReference type="ChEBI" id="CHEBI:57792"/>
    </ligand>
</feature>
<feature type="domain" description="1-deoxy-D-xylulose 5-phosphate reductoisomerase N-terminal" evidence="10">
    <location>
        <begin position="6"/>
        <end position="132"/>
    </location>
</feature>
<feature type="binding site" evidence="9">
    <location>
        <position position="13"/>
    </location>
    <ligand>
        <name>NADPH</name>
        <dbReference type="ChEBI" id="CHEBI:57783"/>
    </ligand>
</feature>
<dbReference type="InterPro" id="IPR036169">
    <property type="entry name" value="DXPR_C_sf"/>
</dbReference>
<comment type="function">
    <text evidence="9">Catalyzes the NADPH-dependent rearrangement and reduction of 1-deoxy-D-xylulose-5-phosphate (DXP) to 2-C-methyl-D-erythritol 4-phosphate (MEP).</text>
</comment>
<dbReference type="HAMAP" id="MF_00183">
    <property type="entry name" value="DXP_reductoisom"/>
    <property type="match status" value="1"/>
</dbReference>
<feature type="binding site" evidence="9">
    <location>
        <position position="199"/>
    </location>
    <ligand>
        <name>1-deoxy-D-xylulose 5-phosphate</name>
        <dbReference type="ChEBI" id="CHEBI:57792"/>
    </ligand>
</feature>
<keyword evidence="4 9" id="KW-0521">NADP</keyword>
<feature type="binding site" evidence="9">
    <location>
        <position position="205"/>
    </location>
    <ligand>
        <name>NADPH</name>
        <dbReference type="ChEBI" id="CHEBI:57783"/>
    </ligand>
</feature>
<evidence type="ECO:0000256" key="6">
    <source>
        <dbReference type="ARBA" id="ARBA00023211"/>
    </source>
</evidence>
<dbReference type="InterPro" id="IPR003821">
    <property type="entry name" value="DXP_reductoisomerase"/>
</dbReference>
<evidence type="ECO:0000313" key="14">
    <source>
        <dbReference type="Proteomes" id="UP001500298"/>
    </source>
</evidence>
<sequence length="384" mass="42201">MGKKKIAVLGSTGSIGTQTLDVVRAHAEQFEIDVLTAGNNASLLIEQSLEFTPSFVVIGNEEKYVEVKDALASKGIQVFAGESALTEVMEMTNADIVLTALVGYAGLLPTLKAIDRGMDIALANKETLVVAGEIVMEQARQKGVHIHPVDSEHSAIYQCLIGEESNPIEKIILTASGGPFRGRKRADLAQVTKEQALKHPNWDMGAKITIDSASLMNKGLEVIEAKWLFDLTPEQIDVVVHPQSIIHSLVQFEDGSIKAQLGLPDMKLPIQYAIGYPNRLPSNFERFSFLDYPNLTFEQPDKETFRNLQLAFDALEKGGNMACILNAANEVAVQRFLNDEIKFLELAELNEACMQKVAFIAHPTLQDYIETDKEARRVAATYGS</sequence>
<gene>
    <name evidence="9" type="primary">dxr</name>
    <name evidence="13" type="ORF">GCM10023331_38310</name>
</gene>
<feature type="binding site" evidence="9">
    <location>
        <position position="218"/>
    </location>
    <ligand>
        <name>1-deoxy-D-xylulose 5-phosphate</name>
        <dbReference type="ChEBI" id="CHEBI:57792"/>
    </ligand>
</feature>
<feature type="binding site" evidence="9">
    <location>
        <position position="221"/>
    </location>
    <ligand>
        <name>1-deoxy-D-xylulose 5-phosphate</name>
        <dbReference type="ChEBI" id="CHEBI:57792"/>
    </ligand>
</feature>
<evidence type="ECO:0000256" key="5">
    <source>
        <dbReference type="ARBA" id="ARBA00023002"/>
    </source>
</evidence>
<dbReference type="Pfam" id="PF02670">
    <property type="entry name" value="DXP_reductoisom"/>
    <property type="match status" value="1"/>
</dbReference>
<evidence type="ECO:0000256" key="7">
    <source>
        <dbReference type="ARBA" id="ARBA00023229"/>
    </source>
</evidence>
<feature type="binding site" evidence="9">
    <location>
        <position position="152"/>
    </location>
    <ligand>
        <name>Mn(2+)</name>
        <dbReference type="ChEBI" id="CHEBI:29035"/>
    </ligand>
</feature>
<feature type="binding site" evidence="9">
    <location>
        <position position="151"/>
    </location>
    <ligand>
        <name>1-deoxy-D-xylulose 5-phosphate</name>
        <dbReference type="ChEBI" id="CHEBI:57792"/>
    </ligand>
</feature>
<comment type="cofactor">
    <cofactor evidence="9">
        <name>Mg(2+)</name>
        <dbReference type="ChEBI" id="CHEBI:18420"/>
    </cofactor>
    <cofactor evidence="9">
        <name>Mn(2+)</name>
        <dbReference type="ChEBI" id="CHEBI:29035"/>
    </cofactor>
</comment>
<name>A0ABP9DP32_9BACT</name>
<evidence type="ECO:0000256" key="9">
    <source>
        <dbReference type="HAMAP-Rule" id="MF_00183"/>
    </source>
</evidence>
<keyword evidence="14" id="KW-1185">Reference proteome</keyword>
<feature type="binding site" evidence="9">
    <location>
        <position position="125"/>
    </location>
    <ligand>
        <name>1-deoxy-D-xylulose 5-phosphate</name>
        <dbReference type="ChEBI" id="CHEBI:57792"/>
    </ligand>
</feature>
<dbReference type="NCBIfam" id="TIGR00243">
    <property type="entry name" value="Dxr"/>
    <property type="match status" value="1"/>
</dbReference>
<dbReference type="Pfam" id="PF13288">
    <property type="entry name" value="DXPR_C"/>
    <property type="match status" value="1"/>
</dbReference>
<evidence type="ECO:0000256" key="8">
    <source>
        <dbReference type="ARBA" id="ARBA00048543"/>
    </source>
</evidence>
<dbReference type="SUPFAM" id="SSF51735">
    <property type="entry name" value="NAD(P)-binding Rossmann-fold domains"/>
    <property type="match status" value="1"/>
</dbReference>
<dbReference type="InterPro" id="IPR036291">
    <property type="entry name" value="NAD(P)-bd_dom_sf"/>
</dbReference>
<dbReference type="Gene3D" id="1.10.1740.10">
    <property type="match status" value="1"/>
</dbReference>
<evidence type="ECO:0000313" key="13">
    <source>
        <dbReference type="EMBL" id="GAA4849941.1"/>
    </source>
</evidence>
<dbReference type="Proteomes" id="UP001500298">
    <property type="component" value="Unassembled WGS sequence"/>
</dbReference>
<keyword evidence="3 9" id="KW-0479">Metal-binding</keyword>
<evidence type="ECO:0000256" key="1">
    <source>
        <dbReference type="ARBA" id="ARBA00005094"/>
    </source>
</evidence>
<dbReference type="RefSeq" id="WP_345374770.1">
    <property type="nucleotide sequence ID" value="NZ_BAABJX010000062.1"/>
</dbReference>
<feature type="binding site" evidence="9">
    <location>
        <position position="38"/>
    </location>
    <ligand>
        <name>NADPH</name>
        <dbReference type="ChEBI" id="CHEBI:57783"/>
    </ligand>
</feature>
<dbReference type="PANTHER" id="PTHR30525">
    <property type="entry name" value="1-DEOXY-D-XYLULOSE 5-PHOSPHATE REDUCTOISOMERASE"/>
    <property type="match status" value="1"/>
</dbReference>
<feature type="binding site" evidence="9">
    <location>
        <position position="40"/>
    </location>
    <ligand>
        <name>NADPH</name>
        <dbReference type="ChEBI" id="CHEBI:57783"/>
    </ligand>
</feature>
<feature type="binding site" evidence="9">
    <location>
        <position position="12"/>
    </location>
    <ligand>
        <name>NADPH</name>
        <dbReference type="ChEBI" id="CHEBI:57783"/>
    </ligand>
</feature>
<dbReference type="InterPro" id="IPR013512">
    <property type="entry name" value="DXP_reductoisomerase_N"/>
</dbReference>
<evidence type="ECO:0000259" key="10">
    <source>
        <dbReference type="Pfam" id="PF02670"/>
    </source>
</evidence>
<dbReference type="Gene3D" id="3.40.50.720">
    <property type="entry name" value="NAD(P)-binding Rossmann-like Domain"/>
    <property type="match status" value="1"/>
</dbReference>
<dbReference type="EMBL" id="BAABJX010000062">
    <property type="protein sequence ID" value="GAA4849941.1"/>
    <property type="molecule type" value="Genomic_DNA"/>
</dbReference>
<comment type="pathway">
    <text evidence="1 9">Isoprenoid biosynthesis; isopentenyl diphosphate biosynthesis via DXP pathway; isopentenyl diphosphate from 1-deoxy-D-xylulose 5-phosphate: step 1/6.</text>
</comment>
<feature type="binding site" evidence="9">
    <location>
        <position position="14"/>
    </location>
    <ligand>
        <name>NADPH</name>
        <dbReference type="ChEBI" id="CHEBI:57783"/>
    </ligand>
</feature>
<dbReference type="PANTHER" id="PTHR30525:SF0">
    <property type="entry name" value="1-DEOXY-D-XYLULOSE 5-PHOSPHATE REDUCTOISOMERASE, CHLOROPLASTIC"/>
    <property type="match status" value="1"/>
</dbReference>
<dbReference type="EC" id="1.1.1.267" evidence="9"/>
<dbReference type="Pfam" id="PF08436">
    <property type="entry name" value="DXP_redisom_C"/>
    <property type="match status" value="1"/>
</dbReference>
<comment type="catalytic activity">
    <reaction evidence="8">
        <text>2-C-methyl-D-erythritol 4-phosphate + NADP(+) = 1-deoxy-D-xylulose 5-phosphate + NADPH + H(+)</text>
        <dbReference type="Rhea" id="RHEA:13717"/>
        <dbReference type="ChEBI" id="CHEBI:15378"/>
        <dbReference type="ChEBI" id="CHEBI:57783"/>
        <dbReference type="ChEBI" id="CHEBI:57792"/>
        <dbReference type="ChEBI" id="CHEBI:58262"/>
        <dbReference type="ChEBI" id="CHEBI:58349"/>
        <dbReference type="EC" id="1.1.1.267"/>
    </reaction>
    <physiologicalReaction direction="right-to-left" evidence="8">
        <dbReference type="Rhea" id="RHEA:13719"/>
    </physiologicalReaction>
</comment>
<feature type="binding site" evidence="9">
    <location>
        <position position="217"/>
    </location>
    <ligand>
        <name>1-deoxy-D-xylulose 5-phosphate</name>
        <dbReference type="ChEBI" id="CHEBI:57792"/>
    </ligand>
</feature>
<organism evidence="13 14">
    <name type="scientific">Algivirga pacifica</name>
    <dbReference type="NCBI Taxonomy" id="1162670"/>
    <lineage>
        <taxon>Bacteria</taxon>
        <taxon>Pseudomonadati</taxon>
        <taxon>Bacteroidota</taxon>
        <taxon>Cytophagia</taxon>
        <taxon>Cytophagales</taxon>
        <taxon>Flammeovirgaceae</taxon>
        <taxon>Algivirga</taxon>
    </lineage>
</organism>
<dbReference type="PIRSF" id="PIRSF006205">
    <property type="entry name" value="Dxp_reductismrs"/>
    <property type="match status" value="1"/>
</dbReference>
<accession>A0ABP9DP32</accession>
<keyword evidence="9" id="KW-0460">Magnesium</keyword>
<evidence type="ECO:0000256" key="4">
    <source>
        <dbReference type="ARBA" id="ARBA00022857"/>
    </source>
</evidence>
<dbReference type="NCBIfam" id="NF009114">
    <property type="entry name" value="PRK12464.1"/>
    <property type="match status" value="1"/>
</dbReference>
<keyword evidence="5 9" id="KW-0560">Oxidoreductase</keyword>
<feature type="binding site" evidence="9">
    <location>
        <position position="221"/>
    </location>
    <ligand>
        <name>Mn(2+)</name>
        <dbReference type="ChEBI" id="CHEBI:29035"/>
    </ligand>
</feature>
<evidence type="ECO:0000259" key="12">
    <source>
        <dbReference type="Pfam" id="PF13288"/>
    </source>
</evidence>
<dbReference type="SUPFAM" id="SSF69055">
    <property type="entry name" value="1-deoxy-D-xylulose-5-phosphate reductoisomerase, C-terminal domain"/>
    <property type="match status" value="1"/>
</dbReference>
<feature type="binding site" evidence="9">
    <location>
        <position position="150"/>
    </location>
    <ligand>
        <name>Mn(2+)</name>
        <dbReference type="ChEBI" id="CHEBI:29035"/>
    </ligand>
</feature>
<evidence type="ECO:0000256" key="3">
    <source>
        <dbReference type="ARBA" id="ARBA00022723"/>
    </source>
</evidence>
<feature type="domain" description="DXP reductoisomerase C-terminal" evidence="12">
    <location>
        <begin position="261"/>
        <end position="377"/>
    </location>
</feature>
<comment type="caution">
    <text evidence="9">Lacks conserved residue(s) required for the propagation of feature annotation.</text>
</comment>
<comment type="similarity">
    <text evidence="2 9">Belongs to the DXR family.</text>
</comment>
<feature type="domain" description="1-deoxy-D-xylulose 5-phosphate reductoisomerase C-terminal" evidence="11">
    <location>
        <begin position="146"/>
        <end position="229"/>
    </location>
</feature>
<feature type="binding site" evidence="9">
    <location>
        <position position="176"/>
    </location>
    <ligand>
        <name>1-deoxy-D-xylulose 5-phosphate</name>
        <dbReference type="ChEBI" id="CHEBI:57792"/>
    </ligand>
</feature>
<keyword evidence="7 9" id="KW-0414">Isoprene biosynthesis</keyword>
<keyword evidence="6 9" id="KW-0464">Manganese</keyword>
<proteinExistence type="inferred from homology"/>
<dbReference type="InterPro" id="IPR013644">
    <property type="entry name" value="DXP_reductoisomerase_C"/>
</dbReference>
<protein>
    <recommendedName>
        <fullName evidence="9">1-deoxy-D-xylulose 5-phosphate reductoisomerase</fullName>
        <shortName evidence="9">DXP reductoisomerase</shortName>
        <ecNumber evidence="9">1.1.1.267</ecNumber>
    </recommendedName>
    <alternativeName>
        <fullName evidence="9">1-deoxyxylulose-5-phosphate reductoisomerase</fullName>
    </alternativeName>
    <alternativeName>
        <fullName evidence="9">2-C-methyl-D-erythritol 4-phosphate synthase</fullName>
    </alternativeName>
</protein>
<dbReference type="InterPro" id="IPR026877">
    <property type="entry name" value="DXPR_C"/>
</dbReference>
<reference evidence="14" key="1">
    <citation type="journal article" date="2019" name="Int. J. Syst. Evol. Microbiol.">
        <title>The Global Catalogue of Microorganisms (GCM) 10K type strain sequencing project: providing services to taxonomists for standard genome sequencing and annotation.</title>
        <authorList>
            <consortium name="The Broad Institute Genomics Platform"/>
            <consortium name="The Broad Institute Genome Sequencing Center for Infectious Disease"/>
            <person name="Wu L."/>
            <person name="Ma J."/>
        </authorList>
    </citation>
    <scope>NUCLEOTIDE SEQUENCE [LARGE SCALE GENOMIC DNA]</scope>
    <source>
        <strain evidence="14">JCM 18326</strain>
    </source>
</reference>
<feature type="binding site" evidence="9">
    <location>
        <position position="15"/>
    </location>
    <ligand>
        <name>NADPH</name>
        <dbReference type="ChEBI" id="CHEBI:57783"/>
    </ligand>
</feature>